<dbReference type="AlphaFoldDB" id="A0A937XDK5"/>
<name>A0A937XDK5_UNCEI</name>
<evidence type="ECO:0000256" key="1">
    <source>
        <dbReference type="SAM" id="SignalP"/>
    </source>
</evidence>
<feature type="chain" id="PRO_5038086415" description="Right handed beta helix domain-containing protein" evidence="1">
    <location>
        <begin position="22"/>
        <end position="298"/>
    </location>
</feature>
<sequence>MKRRSWHVVMIAALVGGAASAEVFHVAADGSGDYPTIQAAVDAASSGDVVLLEDGVYRGEGNRDIDTLGKSLTIASRSGDPARVVMDCASTAARPHRAFRLVGGSPVLEGITMTNGGDSAWWAGGAVLIDWCIPTITRCVFARNRALVGGAIAAGYCALSVSECTFYGNEARPEYGGSAIWLDDWYWGPAQISHTIIAAGIGAPAITTWGTPVALQCCNIHGNAGGDYVGSIAGQLGVNGNICADPLFCDPENLDLSIAADSPCAPGGECGLMGALPVGCGPTPAEATTWGAIKGLYR</sequence>
<organism evidence="2 3">
    <name type="scientific">Eiseniibacteriota bacterium</name>
    <dbReference type="NCBI Taxonomy" id="2212470"/>
    <lineage>
        <taxon>Bacteria</taxon>
        <taxon>Candidatus Eiseniibacteriota</taxon>
    </lineage>
</organism>
<protein>
    <recommendedName>
        <fullName evidence="4">Right handed beta helix domain-containing protein</fullName>
    </recommendedName>
</protein>
<dbReference type="Proteomes" id="UP000748308">
    <property type="component" value="Unassembled WGS sequence"/>
</dbReference>
<dbReference type="InterPro" id="IPR012334">
    <property type="entry name" value="Pectin_lyas_fold"/>
</dbReference>
<evidence type="ECO:0008006" key="4">
    <source>
        <dbReference type="Google" id="ProtNLM"/>
    </source>
</evidence>
<proteinExistence type="predicted"/>
<dbReference type="Gene3D" id="2.160.20.10">
    <property type="entry name" value="Single-stranded right-handed beta-helix, Pectin lyase-like"/>
    <property type="match status" value="1"/>
</dbReference>
<comment type="caution">
    <text evidence="2">The sequence shown here is derived from an EMBL/GenBank/DDBJ whole genome shotgun (WGS) entry which is preliminary data.</text>
</comment>
<feature type="signal peptide" evidence="1">
    <location>
        <begin position="1"/>
        <end position="21"/>
    </location>
</feature>
<accession>A0A937XDK5</accession>
<keyword evidence="1" id="KW-0732">Signal</keyword>
<dbReference type="EMBL" id="VGIY01000376">
    <property type="protein sequence ID" value="MBM3318491.1"/>
    <property type="molecule type" value="Genomic_DNA"/>
</dbReference>
<gene>
    <name evidence="2" type="ORF">FJY75_11630</name>
</gene>
<dbReference type="SUPFAM" id="SSF51126">
    <property type="entry name" value="Pectin lyase-like"/>
    <property type="match status" value="1"/>
</dbReference>
<evidence type="ECO:0000313" key="3">
    <source>
        <dbReference type="Proteomes" id="UP000748308"/>
    </source>
</evidence>
<evidence type="ECO:0000313" key="2">
    <source>
        <dbReference type="EMBL" id="MBM3318491.1"/>
    </source>
</evidence>
<reference evidence="2" key="1">
    <citation type="submission" date="2019-03" db="EMBL/GenBank/DDBJ databases">
        <title>Lake Tanganyika Metagenome-Assembled Genomes (MAGs).</title>
        <authorList>
            <person name="Tran P."/>
        </authorList>
    </citation>
    <scope>NUCLEOTIDE SEQUENCE</scope>
    <source>
        <strain evidence="2">M_DeepCast_400m_m2_100</strain>
    </source>
</reference>
<dbReference type="InterPro" id="IPR011050">
    <property type="entry name" value="Pectin_lyase_fold/virulence"/>
</dbReference>